<feature type="compositionally biased region" description="Polar residues" evidence="1">
    <location>
        <begin position="185"/>
        <end position="202"/>
    </location>
</feature>
<accession>A0A8J2KP94</accession>
<dbReference type="EMBL" id="CAJVCH010378825">
    <property type="protein sequence ID" value="CAG7816804.1"/>
    <property type="molecule type" value="Genomic_DNA"/>
</dbReference>
<reference evidence="2" key="1">
    <citation type="submission" date="2021-06" db="EMBL/GenBank/DDBJ databases">
        <authorList>
            <person name="Hodson N. C."/>
            <person name="Mongue J. A."/>
            <person name="Jaron S. K."/>
        </authorList>
    </citation>
    <scope>NUCLEOTIDE SEQUENCE</scope>
</reference>
<name>A0A8J2KP94_9HEXA</name>
<feature type="region of interest" description="Disordered" evidence="1">
    <location>
        <begin position="185"/>
        <end position="218"/>
    </location>
</feature>
<organism evidence="2 3">
    <name type="scientific">Allacma fusca</name>
    <dbReference type="NCBI Taxonomy" id="39272"/>
    <lineage>
        <taxon>Eukaryota</taxon>
        <taxon>Metazoa</taxon>
        <taxon>Ecdysozoa</taxon>
        <taxon>Arthropoda</taxon>
        <taxon>Hexapoda</taxon>
        <taxon>Collembola</taxon>
        <taxon>Symphypleona</taxon>
        <taxon>Sminthuridae</taxon>
        <taxon>Allacma</taxon>
    </lineage>
</organism>
<comment type="caution">
    <text evidence="2">The sequence shown here is derived from an EMBL/GenBank/DDBJ whole genome shotgun (WGS) entry which is preliminary data.</text>
</comment>
<feature type="region of interest" description="Disordered" evidence="1">
    <location>
        <begin position="133"/>
        <end position="152"/>
    </location>
</feature>
<sequence length="218" mass="25638">MTYLESKKSFKSCVAFEDVDQMLDFFRKRNIKPSTLKTVICHLNELKKSQEMVVKKCEEHDRRIEHLKKLYFRDSSRYEQIHAKRDQVGMELLNRKKDRENLVKSFIELKENYEEMVAKQYSNYIIEGQVQFQQRTSQSSNEEDPVSKGLRDKIREIDDEIASLEQELSRKNHSIVDLKEKLDQVQKSVQKSQPAGTTSTRALSDGDNDPKFGFQLLP</sequence>
<protein>
    <submittedName>
        <fullName evidence="2">Uncharacterized protein</fullName>
    </submittedName>
</protein>
<gene>
    <name evidence="2" type="ORF">AFUS01_LOCUS27403</name>
</gene>
<evidence type="ECO:0000313" key="3">
    <source>
        <dbReference type="Proteomes" id="UP000708208"/>
    </source>
</evidence>
<evidence type="ECO:0000256" key="1">
    <source>
        <dbReference type="SAM" id="MobiDB-lite"/>
    </source>
</evidence>
<dbReference type="AlphaFoldDB" id="A0A8J2KP94"/>
<proteinExistence type="predicted"/>
<evidence type="ECO:0000313" key="2">
    <source>
        <dbReference type="EMBL" id="CAG7816804.1"/>
    </source>
</evidence>
<keyword evidence="3" id="KW-1185">Reference proteome</keyword>
<dbReference type="Proteomes" id="UP000708208">
    <property type="component" value="Unassembled WGS sequence"/>
</dbReference>